<dbReference type="RefSeq" id="WP_081722760.1">
    <property type="nucleotide sequence ID" value="NZ_LT669839.1"/>
</dbReference>
<evidence type="ECO:0000256" key="2">
    <source>
        <dbReference type="ARBA" id="ARBA00023002"/>
    </source>
</evidence>
<evidence type="ECO:0000313" key="6">
    <source>
        <dbReference type="Proteomes" id="UP000245423"/>
    </source>
</evidence>
<evidence type="ECO:0000256" key="3">
    <source>
        <dbReference type="ARBA" id="ARBA00053029"/>
    </source>
</evidence>
<keyword evidence="1" id="KW-0500">Molybdenum</keyword>
<dbReference type="InterPro" id="IPR046867">
    <property type="entry name" value="AldOxase/xan_DH_MoCoBD2"/>
</dbReference>
<proteinExistence type="predicted"/>
<dbReference type="AlphaFoldDB" id="A0A1M4PLQ3"/>
<protein>
    <submittedName>
        <fullName evidence="5">Aerobic-type carbon monoxide dehydrogenase, large subunit CoxL/CutL-like protein</fullName>
    </submittedName>
</protein>
<dbReference type="InterPro" id="IPR036856">
    <property type="entry name" value="Ald_Oxase/Xan_DH_a/b_sf"/>
</dbReference>
<reference evidence="5 6" key="1">
    <citation type="submission" date="2016-11" db="EMBL/GenBank/DDBJ databases">
        <authorList>
            <person name="Manzoor S."/>
        </authorList>
    </citation>
    <scope>NUCLEOTIDE SEQUENCE [LARGE SCALE GENOMIC DNA]</scope>
    <source>
        <strain evidence="5">Clostridium ultunense strain Esp</strain>
    </source>
</reference>
<dbReference type="OrthoDB" id="9759099at2"/>
<dbReference type="InterPro" id="IPR016208">
    <property type="entry name" value="Ald_Oxase/xanthine_DH-like"/>
</dbReference>
<dbReference type="PANTHER" id="PTHR11908">
    <property type="entry name" value="XANTHINE DEHYDROGENASE"/>
    <property type="match status" value="1"/>
</dbReference>
<gene>
    <name evidence="5" type="ORF">CUESP1_1004</name>
</gene>
<evidence type="ECO:0000256" key="1">
    <source>
        <dbReference type="ARBA" id="ARBA00022505"/>
    </source>
</evidence>
<dbReference type="Pfam" id="PF20256">
    <property type="entry name" value="MoCoBD_2"/>
    <property type="match status" value="1"/>
</dbReference>
<evidence type="ECO:0000313" key="5">
    <source>
        <dbReference type="EMBL" id="SHD76380.1"/>
    </source>
</evidence>
<dbReference type="InterPro" id="IPR000674">
    <property type="entry name" value="Ald_Oxase/Xan_DH_a/b"/>
</dbReference>
<dbReference type="Gene3D" id="3.90.1170.50">
    <property type="entry name" value="Aldehyde oxidase/xanthine dehydrogenase, a/b hammerhead"/>
    <property type="match status" value="1"/>
</dbReference>
<dbReference type="SUPFAM" id="SSF54665">
    <property type="entry name" value="CO dehydrogenase molybdoprotein N-domain-like"/>
    <property type="match status" value="1"/>
</dbReference>
<accession>A0A1M4PLQ3</accession>
<feature type="domain" description="Aldehyde oxidase/xanthine dehydrogenase a/b hammerhead" evidence="4">
    <location>
        <begin position="24"/>
        <end position="136"/>
    </location>
</feature>
<dbReference type="GO" id="GO:0016491">
    <property type="term" value="F:oxidoreductase activity"/>
    <property type="evidence" value="ECO:0007669"/>
    <property type="project" value="UniProtKB-KW"/>
</dbReference>
<dbReference type="InterPro" id="IPR037165">
    <property type="entry name" value="AldOxase/xan_DH_Mopterin-bd_sf"/>
</dbReference>
<comment type="cofactor">
    <cofactor evidence="3">
        <name>Mo-molybdopterin cytosine dinucleotide</name>
        <dbReference type="ChEBI" id="CHEBI:71308"/>
    </cofactor>
</comment>
<organism evidence="5 6">
    <name type="scientific">[Clostridium] ultunense Esp</name>
    <dbReference type="NCBI Taxonomy" id="1288971"/>
    <lineage>
        <taxon>Bacteria</taxon>
        <taxon>Bacillati</taxon>
        <taxon>Bacillota</taxon>
        <taxon>Tissierellia</taxon>
        <taxon>Tissierellales</taxon>
        <taxon>Tepidimicrobiaceae</taxon>
        <taxon>Schnuerera</taxon>
    </lineage>
</organism>
<keyword evidence="2" id="KW-0560">Oxidoreductase</keyword>
<dbReference type="InterPro" id="IPR008274">
    <property type="entry name" value="AldOxase/xan_DH_MoCoBD1"/>
</dbReference>
<sequence length="754" mass="82666">MMTEGNYKYIGKSVPRHDAIEKATGKIKYVGDMKVNGMLYARLVLSHVAHGKIKSIDISKAKDLPGVVDIFTYDNSPKILYNAHKWMSGMDEVLDQYLFTDKVRFYGDRVAAVVATNDKIAKMAADLIEVEYEVLPAIIDPETSLIEDSIKIHERGNIAFSKTMGYGDVDKVFDKASYIFEDKIITPKQHHAAMETHVALAIPSGDMITIYTPCQVVFQVQLIVSEALNIPLSKVRVIKAPMGGSFGGKGQPIIEPVCAFLAKETGRPVRLTLDRTQSIIGTRTRHKTIGTVKTAVDKKGKILGRDLDIVIDSGAYHTNASAIAMAMGKKFFRMYKMDNVRYSATSVYTNTPVGGACRGYGSPQLHAITELNLDNVARGINMDPVEFRLKNLVHPFDKDPMGGPDLGNGQIIECVKRGAEAFGWKEKWKRPKDSGRYRKGVGMACGTHGNGYYGAYPDFITMDIKMNSNGEVILNSAIHDMGCGTVTIMQQIVAEVLDLELSKITVLEGDTLSSPYDSAGTQASRVTYVCGGAAKKISEILKDKFAKYSSKILNCYEEDIVMEGGYIYNKNKPDKKVGYGDMVSNIYHQYSMDMSASYTYSSPANPGVYAANFVEVEVDTYTGLVNVLDIVAVHDIGRAINRDFVYGQVQGGIHLGLGMAISENIELDENGRISTLNFSNYHVINAPSMPDVRIILIEEEDEFGPFGAKSVGEISAVAIAPATLNAINNAIGTNISQYPATPERIVEALVKTKK</sequence>
<dbReference type="SMART" id="SM01008">
    <property type="entry name" value="Ald_Xan_dh_C"/>
    <property type="match status" value="1"/>
</dbReference>
<dbReference type="SUPFAM" id="SSF56003">
    <property type="entry name" value="Molybdenum cofactor-binding domain"/>
    <property type="match status" value="1"/>
</dbReference>
<dbReference type="Pfam" id="PF02738">
    <property type="entry name" value="MoCoBD_1"/>
    <property type="match status" value="1"/>
</dbReference>
<name>A0A1M4PLQ3_9FIRM</name>
<evidence type="ECO:0000259" key="4">
    <source>
        <dbReference type="SMART" id="SM01008"/>
    </source>
</evidence>
<keyword evidence="6" id="KW-1185">Reference proteome</keyword>
<dbReference type="EMBL" id="LT669839">
    <property type="protein sequence ID" value="SHD76380.1"/>
    <property type="molecule type" value="Genomic_DNA"/>
</dbReference>
<dbReference type="Pfam" id="PF01315">
    <property type="entry name" value="Ald_Xan_dh_C"/>
    <property type="match status" value="1"/>
</dbReference>
<dbReference type="FunFam" id="3.30.365.10:FF:000001">
    <property type="entry name" value="Xanthine dehydrogenase oxidase"/>
    <property type="match status" value="1"/>
</dbReference>
<dbReference type="PANTHER" id="PTHR11908:SF132">
    <property type="entry name" value="ALDEHYDE OXIDASE 1-RELATED"/>
    <property type="match status" value="1"/>
</dbReference>
<dbReference type="Gene3D" id="3.30.365.10">
    <property type="entry name" value="Aldehyde oxidase/xanthine dehydrogenase, molybdopterin binding domain"/>
    <property type="match status" value="4"/>
</dbReference>
<dbReference type="GO" id="GO:0005506">
    <property type="term" value="F:iron ion binding"/>
    <property type="evidence" value="ECO:0007669"/>
    <property type="project" value="InterPro"/>
</dbReference>
<dbReference type="Proteomes" id="UP000245423">
    <property type="component" value="Chromosome 1"/>
</dbReference>